<evidence type="ECO:0000313" key="2">
    <source>
        <dbReference type="Proteomes" id="UP001571980"/>
    </source>
</evidence>
<name>A0ABV4T653_9EURY</name>
<organism evidence="1 2">
    <name type="scientific">Pyrococcus kukulkanii</name>
    <dbReference type="NCBI Taxonomy" id="1609559"/>
    <lineage>
        <taxon>Archaea</taxon>
        <taxon>Methanobacteriati</taxon>
        <taxon>Methanobacteriota</taxon>
        <taxon>Thermococci</taxon>
        <taxon>Thermococcales</taxon>
        <taxon>Thermococcaceae</taxon>
        <taxon>Pyrococcus</taxon>
    </lineage>
</organism>
<dbReference type="RefSeq" id="WP_372824745.1">
    <property type="nucleotide sequence ID" value="NZ_JARRIG010000007.1"/>
</dbReference>
<accession>A0ABV4T653</accession>
<protein>
    <submittedName>
        <fullName evidence="1">Uncharacterized protein</fullName>
    </submittedName>
</protein>
<dbReference type="Proteomes" id="UP001571980">
    <property type="component" value="Unassembled WGS sequence"/>
</dbReference>
<comment type="caution">
    <text evidence="1">The sequence shown here is derived from an EMBL/GenBank/DDBJ whole genome shotgun (WGS) entry which is preliminary data.</text>
</comment>
<sequence length="50" mass="5529">MKPLIIGLVLATFVLAGIFLLKWASKQVEHMNEVIREFLVEGGDDDGGKE</sequence>
<dbReference type="EMBL" id="JARRIG010000007">
    <property type="protein sequence ID" value="MFA4805258.1"/>
    <property type="molecule type" value="Genomic_DNA"/>
</dbReference>
<gene>
    <name evidence="1" type="ORF">P8X34_11020</name>
</gene>
<reference evidence="1 2" key="1">
    <citation type="submission" date="2023-03" db="EMBL/GenBank/DDBJ databases">
        <title>Speciation in Pyrococcus: adaptation to high temperature as a mechanism.</title>
        <authorList>
            <person name="Gu J."/>
        </authorList>
    </citation>
    <scope>NUCLEOTIDE SEQUENCE [LARGE SCALE GENOMIC DNA]</scope>
    <source>
        <strain evidence="1 2">LMOA34</strain>
    </source>
</reference>
<proteinExistence type="predicted"/>
<keyword evidence="2" id="KW-1185">Reference proteome</keyword>
<evidence type="ECO:0000313" key="1">
    <source>
        <dbReference type="EMBL" id="MFA4805258.1"/>
    </source>
</evidence>